<dbReference type="STRING" id="266892.SAMN04488054_10628"/>
<evidence type="ECO:0000256" key="3">
    <source>
        <dbReference type="PROSITE-ProRule" id="PRU00339"/>
    </source>
</evidence>
<dbReference type="PANTHER" id="PTHR45586">
    <property type="entry name" value="TPR REPEAT-CONTAINING PROTEIN PA4667"/>
    <property type="match status" value="1"/>
</dbReference>
<reference evidence="4 5" key="1">
    <citation type="submission" date="2016-10" db="EMBL/GenBank/DDBJ databases">
        <authorList>
            <person name="de Groot N.N."/>
        </authorList>
    </citation>
    <scope>NUCLEOTIDE SEQUENCE [LARGE SCALE GENOMIC DNA]</scope>
    <source>
        <strain evidence="4 5">CGMCC 1.6134</strain>
    </source>
</reference>
<evidence type="ECO:0000256" key="2">
    <source>
        <dbReference type="ARBA" id="ARBA00022803"/>
    </source>
</evidence>
<sequence>MKTEQSQGQVIPFIHHSDYFFKRGVHAYQKQELKRAVKYVRRAVELNPEQGVFQCQLAAIYSDMGEYTASNDLLSHVLEHVDETLYECYFFMANNYAYQGLFDKAGETAAQYLVLAPEGDFAEDAKYLLEMLETENEEEGSLSEDSEADDELIITYERALRMIEENRLFEAENTLEDLIAAYPYYPAAQSRLVRVLYLKGHVEEALVYAKEVWHEHYYVPAACQLALLYKEAGRDMEASGMAGMLKQIVPLDRDHLYRTAAALTLLEEGEDAVFFFRRYRHRFAPEKAEFFLYYGAAAYQAGYVREAEKQWNTARAKGCTGADVLLDKMEHHLLFSSDVMHELWSGPLL</sequence>
<evidence type="ECO:0000256" key="1">
    <source>
        <dbReference type="ARBA" id="ARBA00022737"/>
    </source>
</evidence>
<dbReference type="RefSeq" id="WP_090926292.1">
    <property type="nucleotide sequence ID" value="NZ_FOTY01000006.1"/>
</dbReference>
<dbReference type="AlphaFoldDB" id="A0A1I4KX38"/>
<protein>
    <submittedName>
        <fullName evidence="4">Uncharacterized protein</fullName>
    </submittedName>
</protein>
<keyword evidence="5" id="KW-1185">Reference proteome</keyword>
<dbReference type="Gene3D" id="1.25.40.10">
    <property type="entry name" value="Tetratricopeptide repeat domain"/>
    <property type="match status" value="2"/>
</dbReference>
<dbReference type="OrthoDB" id="600613at2"/>
<keyword evidence="2 3" id="KW-0802">TPR repeat</keyword>
<evidence type="ECO:0000313" key="5">
    <source>
        <dbReference type="Proteomes" id="UP000199668"/>
    </source>
</evidence>
<accession>A0A1I4KX38</accession>
<dbReference type="InterPro" id="IPR011990">
    <property type="entry name" value="TPR-like_helical_dom_sf"/>
</dbReference>
<keyword evidence="1" id="KW-0677">Repeat</keyword>
<dbReference type="Proteomes" id="UP000199668">
    <property type="component" value="Unassembled WGS sequence"/>
</dbReference>
<proteinExistence type="predicted"/>
<gene>
    <name evidence="4" type="ORF">SAMN04488054_10628</name>
</gene>
<dbReference type="PANTHER" id="PTHR45586:SF1">
    <property type="entry name" value="LIPOPOLYSACCHARIDE ASSEMBLY PROTEIN B"/>
    <property type="match status" value="1"/>
</dbReference>
<name>A0A1I4KX38_9BACI</name>
<evidence type="ECO:0000313" key="4">
    <source>
        <dbReference type="EMBL" id="SFL83166.1"/>
    </source>
</evidence>
<organism evidence="4 5">
    <name type="scientific">Salibacterium qingdaonense</name>
    <dbReference type="NCBI Taxonomy" id="266892"/>
    <lineage>
        <taxon>Bacteria</taxon>
        <taxon>Bacillati</taxon>
        <taxon>Bacillota</taxon>
        <taxon>Bacilli</taxon>
        <taxon>Bacillales</taxon>
        <taxon>Bacillaceae</taxon>
    </lineage>
</organism>
<dbReference type="InterPro" id="IPR051012">
    <property type="entry name" value="CellSynth/LPSAsmb/PSIAsmb"/>
</dbReference>
<dbReference type="EMBL" id="FOTY01000006">
    <property type="protein sequence ID" value="SFL83166.1"/>
    <property type="molecule type" value="Genomic_DNA"/>
</dbReference>
<dbReference type="SUPFAM" id="SSF48452">
    <property type="entry name" value="TPR-like"/>
    <property type="match status" value="1"/>
</dbReference>
<dbReference type="InterPro" id="IPR019734">
    <property type="entry name" value="TPR_rpt"/>
</dbReference>
<feature type="repeat" description="TPR" evidence="3">
    <location>
        <begin position="17"/>
        <end position="50"/>
    </location>
</feature>
<dbReference type="PROSITE" id="PS50005">
    <property type="entry name" value="TPR"/>
    <property type="match status" value="1"/>
</dbReference>